<evidence type="ECO:0000259" key="4">
    <source>
        <dbReference type="PROSITE" id="PS50932"/>
    </source>
</evidence>
<dbReference type="Gene3D" id="3.40.50.2300">
    <property type="match status" value="2"/>
</dbReference>
<dbReference type="PANTHER" id="PTHR30146">
    <property type="entry name" value="LACI-RELATED TRANSCRIPTIONAL REPRESSOR"/>
    <property type="match status" value="1"/>
</dbReference>
<dbReference type="PROSITE" id="PS50932">
    <property type="entry name" value="HTH_LACI_2"/>
    <property type="match status" value="1"/>
</dbReference>
<dbReference type="InterPro" id="IPR000843">
    <property type="entry name" value="HTH_LacI"/>
</dbReference>
<dbReference type="CDD" id="cd01574">
    <property type="entry name" value="PBP1_LacI"/>
    <property type="match status" value="1"/>
</dbReference>
<keyword evidence="1" id="KW-0805">Transcription regulation</keyword>
<dbReference type="Proteomes" id="UP000460435">
    <property type="component" value="Unassembled WGS sequence"/>
</dbReference>
<reference evidence="5 6" key="1">
    <citation type="submission" date="2019-11" db="EMBL/GenBank/DDBJ databases">
        <authorList>
            <person name="Li X.-J."/>
            <person name="Feng X.-M."/>
        </authorList>
    </citation>
    <scope>NUCLEOTIDE SEQUENCE [LARGE SCALE GENOMIC DNA]</scope>
    <source>
        <strain evidence="5 6">XMNu-373</strain>
    </source>
</reference>
<sequence>MPRPSTRAPAITDVAKLAGVSVPTVSRVLTGSVPVSKARRERVLAAIEELGYRPNGAARALVKGHQSVIAVLASNTTRYGYALTIQGIEEAARAAGFIVMITVIESEDAGAVTSAVDLALRNPVSGVVVLKFDPVGVAALRALPKSLAVVAASGSRGTSIPHATLDDTAAASEATDYLLKLGHTTVHHVAIPSSGRRSGRALGWQKALERAGAEVPEVMYAGWEPRRAHEIGFSLASRPDVTAVLCGNDELAIGLMRGLYDGGRRVPDDISVVGFDGHPLGELWAPSLTTVEQDFAELGRRSFDLVAALIEGKPAPMTSARQPHLVIRESAAPPRD</sequence>
<feature type="domain" description="HTH lacI-type" evidence="4">
    <location>
        <begin position="9"/>
        <end position="63"/>
    </location>
</feature>
<dbReference type="InterPro" id="IPR028082">
    <property type="entry name" value="Peripla_BP_I"/>
</dbReference>
<dbReference type="SUPFAM" id="SSF53822">
    <property type="entry name" value="Periplasmic binding protein-like I"/>
    <property type="match status" value="1"/>
</dbReference>
<dbReference type="GO" id="GO:0000976">
    <property type="term" value="F:transcription cis-regulatory region binding"/>
    <property type="evidence" value="ECO:0007669"/>
    <property type="project" value="TreeGrafter"/>
</dbReference>
<dbReference type="GO" id="GO:0003700">
    <property type="term" value="F:DNA-binding transcription factor activity"/>
    <property type="evidence" value="ECO:0007669"/>
    <property type="project" value="TreeGrafter"/>
</dbReference>
<accession>A0A7K3M2H4</accession>
<dbReference type="Pfam" id="PF00356">
    <property type="entry name" value="LacI"/>
    <property type="match status" value="1"/>
</dbReference>
<dbReference type="Pfam" id="PF13377">
    <property type="entry name" value="Peripla_BP_3"/>
    <property type="match status" value="1"/>
</dbReference>
<keyword evidence="6" id="KW-1185">Reference proteome</keyword>
<evidence type="ECO:0000256" key="2">
    <source>
        <dbReference type="ARBA" id="ARBA00023125"/>
    </source>
</evidence>
<comment type="caution">
    <text evidence="5">The sequence shown here is derived from an EMBL/GenBank/DDBJ whole genome shotgun (WGS) entry which is preliminary data.</text>
</comment>
<evidence type="ECO:0000313" key="5">
    <source>
        <dbReference type="EMBL" id="NDL57459.1"/>
    </source>
</evidence>
<gene>
    <name evidence="5" type="ORF">F7O44_10280</name>
</gene>
<evidence type="ECO:0000256" key="3">
    <source>
        <dbReference type="ARBA" id="ARBA00023163"/>
    </source>
</evidence>
<dbReference type="CDD" id="cd01392">
    <property type="entry name" value="HTH_LacI"/>
    <property type="match status" value="1"/>
</dbReference>
<dbReference type="PROSITE" id="PS00356">
    <property type="entry name" value="HTH_LACI_1"/>
    <property type="match status" value="1"/>
</dbReference>
<dbReference type="SMART" id="SM00354">
    <property type="entry name" value="HTH_LACI"/>
    <property type="match status" value="1"/>
</dbReference>
<organism evidence="5 6">
    <name type="scientific">Phytoactinopolyspora mesophila</name>
    <dbReference type="NCBI Taxonomy" id="2650750"/>
    <lineage>
        <taxon>Bacteria</taxon>
        <taxon>Bacillati</taxon>
        <taxon>Actinomycetota</taxon>
        <taxon>Actinomycetes</taxon>
        <taxon>Jiangellales</taxon>
        <taxon>Jiangellaceae</taxon>
        <taxon>Phytoactinopolyspora</taxon>
    </lineage>
</organism>
<name>A0A7K3M2H4_9ACTN</name>
<dbReference type="AlphaFoldDB" id="A0A7K3M2H4"/>
<dbReference type="EMBL" id="WLZY01000003">
    <property type="protein sequence ID" value="NDL57459.1"/>
    <property type="molecule type" value="Genomic_DNA"/>
</dbReference>
<dbReference type="PANTHER" id="PTHR30146:SF109">
    <property type="entry name" value="HTH-TYPE TRANSCRIPTIONAL REGULATOR GALS"/>
    <property type="match status" value="1"/>
</dbReference>
<dbReference type="SUPFAM" id="SSF47413">
    <property type="entry name" value="lambda repressor-like DNA-binding domains"/>
    <property type="match status" value="1"/>
</dbReference>
<keyword evidence="2 5" id="KW-0238">DNA-binding</keyword>
<evidence type="ECO:0000313" key="6">
    <source>
        <dbReference type="Proteomes" id="UP000460435"/>
    </source>
</evidence>
<proteinExistence type="predicted"/>
<dbReference type="RefSeq" id="WP_162450169.1">
    <property type="nucleotide sequence ID" value="NZ_WLZY01000003.1"/>
</dbReference>
<dbReference type="InterPro" id="IPR046335">
    <property type="entry name" value="LacI/GalR-like_sensor"/>
</dbReference>
<evidence type="ECO:0000256" key="1">
    <source>
        <dbReference type="ARBA" id="ARBA00023015"/>
    </source>
</evidence>
<dbReference type="InterPro" id="IPR010982">
    <property type="entry name" value="Lambda_DNA-bd_dom_sf"/>
</dbReference>
<protein>
    <submittedName>
        <fullName evidence="5">LacI family DNA-binding transcriptional regulator</fullName>
    </submittedName>
</protein>
<dbReference type="Gene3D" id="1.10.260.40">
    <property type="entry name" value="lambda repressor-like DNA-binding domains"/>
    <property type="match status" value="1"/>
</dbReference>
<keyword evidence="3" id="KW-0804">Transcription</keyword>